<proteinExistence type="predicted"/>
<reference evidence="2" key="1">
    <citation type="submission" date="2018-11" db="EMBL/GenBank/DDBJ databases">
        <authorList>
            <person name="Grassa J C."/>
        </authorList>
    </citation>
    <scope>NUCLEOTIDE SEQUENCE [LARGE SCALE GENOMIC DNA]</scope>
</reference>
<dbReference type="Pfam" id="PF14392">
    <property type="entry name" value="zf-CCHC_4"/>
    <property type="match status" value="1"/>
</dbReference>
<name>A0A803PQH0_CANSA</name>
<sequence>MESFLPDISKALSAKEIEVVSLSCIAIPAQRPISHRLICRVYSQKGFNPKQLVNFFITHWKGRFDVFVSPYEMDSYMVTFGCEVHEDVLNEGWGPFLRIRVGIDVSKLLLRGQTIIFPWMDGELWLDYRYERLPDFCYEYGIIGHVFHKCPSFLEKLDEGKEPDLPYGPWLEGSSLPRPLYDRYRQDFSKSGSWPFITRLARNAIVPIISHPKPYPALPPSVNDREKGKSIVVDTDQVVADATNKIPCPDVDLYSIGSSSHGNVINVKNCSKELISLPNPNMSTEKVLHTSPDTNSSSSLEIIKECFPTFEVPDSSIRFSMPTPVAYAHVRPILVSNSPLQQDKTIPVHSTVVSSFPQVNLVQPISIASFTPGSSTGSDIRMSSLFSKR</sequence>
<protein>
    <recommendedName>
        <fullName evidence="1">Zinc knuckle CX2CX4HX4C domain-containing protein</fullName>
    </recommendedName>
</protein>
<reference evidence="2" key="2">
    <citation type="submission" date="2021-03" db="UniProtKB">
        <authorList>
            <consortium name="EnsemblPlants"/>
        </authorList>
    </citation>
    <scope>IDENTIFICATION</scope>
</reference>
<dbReference type="InterPro" id="IPR025836">
    <property type="entry name" value="Zn_knuckle_CX2CX4HX4C"/>
</dbReference>
<keyword evidence="3" id="KW-1185">Reference proteome</keyword>
<evidence type="ECO:0000313" key="2">
    <source>
        <dbReference type="EnsemblPlants" id="cds.evm.model.05.456"/>
    </source>
</evidence>
<evidence type="ECO:0000313" key="3">
    <source>
        <dbReference type="Proteomes" id="UP000596661"/>
    </source>
</evidence>
<dbReference type="Gramene" id="evm.model.05.456">
    <property type="protein sequence ID" value="cds.evm.model.05.456"/>
    <property type="gene ID" value="evm.TU.05.456"/>
</dbReference>
<dbReference type="EnsemblPlants" id="evm.model.05.456">
    <property type="protein sequence ID" value="cds.evm.model.05.456"/>
    <property type="gene ID" value="evm.TU.05.456"/>
</dbReference>
<dbReference type="AlphaFoldDB" id="A0A803PQH0"/>
<organism evidence="2 3">
    <name type="scientific">Cannabis sativa</name>
    <name type="common">Hemp</name>
    <name type="synonym">Marijuana</name>
    <dbReference type="NCBI Taxonomy" id="3483"/>
    <lineage>
        <taxon>Eukaryota</taxon>
        <taxon>Viridiplantae</taxon>
        <taxon>Streptophyta</taxon>
        <taxon>Embryophyta</taxon>
        <taxon>Tracheophyta</taxon>
        <taxon>Spermatophyta</taxon>
        <taxon>Magnoliopsida</taxon>
        <taxon>eudicotyledons</taxon>
        <taxon>Gunneridae</taxon>
        <taxon>Pentapetalae</taxon>
        <taxon>rosids</taxon>
        <taxon>fabids</taxon>
        <taxon>Rosales</taxon>
        <taxon>Cannabaceae</taxon>
        <taxon>Cannabis</taxon>
    </lineage>
</organism>
<feature type="domain" description="Zinc knuckle CX2CX4HX4C" evidence="1">
    <location>
        <begin position="104"/>
        <end position="151"/>
    </location>
</feature>
<accession>A0A803PQH0</accession>
<dbReference type="Proteomes" id="UP000596661">
    <property type="component" value="Chromosome 5"/>
</dbReference>
<evidence type="ECO:0000259" key="1">
    <source>
        <dbReference type="Pfam" id="PF14392"/>
    </source>
</evidence>
<dbReference type="EMBL" id="UZAU01000425">
    <property type="status" value="NOT_ANNOTATED_CDS"/>
    <property type="molecule type" value="Genomic_DNA"/>
</dbReference>